<comment type="catalytic activity">
    <reaction evidence="1">
        <text>Hydrolysis of terminal non-reducing N-acetyl-D-hexosamine residues in N-acetyl-beta-D-hexosaminides.</text>
        <dbReference type="EC" id="3.2.1.52"/>
    </reaction>
</comment>
<dbReference type="GO" id="GO:0008801">
    <property type="term" value="F:beta-phosphoglucomutase activity"/>
    <property type="evidence" value="ECO:0007669"/>
    <property type="project" value="InterPro"/>
</dbReference>
<feature type="binding site" evidence="9">
    <location>
        <position position="19"/>
    </location>
    <ligand>
        <name>Mg(2+)</name>
        <dbReference type="ChEBI" id="CHEBI:18420"/>
    </ligand>
</feature>
<comment type="cofactor">
    <cofactor evidence="9">
        <name>Mg(2+)</name>
        <dbReference type="ChEBI" id="CHEBI:18420"/>
    </cofactor>
    <text evidence="9">Binds 2 magnesium ions per subunit.</text>
</comment>
<dbReference type="Gene3D" id="3.20.20.300">
    <property type="entry name" value="Glycoside hydrolase, family 3, N-terminal domain"/>
    <property type="match status" value="1"/>
</dbReference>
<dbReference type="Gene3D" id="1.10.150.240">
    <property type="entry name" value="Putative phosphatase, domain 2"/>
    <property type="match status" value="1"/>
</dbReference>
<feature type="binding site" evidence="8">
    <location>
        <position position="35"/>
    </location>
    <ligand>
        <name>substrate</name>
    </ligand>
</feature>
<feature type="binding site" evidence="9">
    <location>
        <position position="179"/>
    </location>
    <ligand>
        <name>Mg(2+)</name>
        <dbReference type="ChEBI" id="CHEBI:18420"/>
    </ligand>
</feature>
<evidence type="ECO:0000313" key="13">
    <source>
        <dbReference type="Proteomes" id="UP001304125"/>
    </source>
</evidence>
<keyword evidence="9" id="KW-0460">Magnesium</keyword>
<feature type="binding site" evidence="9">
    <location>
        <position position="180"/>
    </location>
    <ligand>
        <name>Mg(2+)</name>
        <dbReference type="ChEBI" id="CHEBI:18420"/>
    </ligand>
</feature>
<keyword evidence="6" id="KW-0326">Glycosidase</keyword>
<feature type="binding site" evidence="8">
    <location>
        <begin position="19"/>
        <end position="21"/>
    </location>
    <ligand>
        <name>substrate</name>
    </ligand>
</feature>
<dbReference type="InterPro" id="IPR017853">
    <property type="entry name" value="GH"/>
</dbReference>
<dbReference type="Gene3D" id="3.40.50.1700">
    <property type="entry name" value="Glycoside hydrolase family 3 C-terminal domain"/>
    <property type="match status" value="1"/>
</dbReference>
<dbReference type="InterPro" id="IPR010976">
    <property type="entry name" value="B-phosphoglucomutase_hydrolase"/>
</dbReference>
<dbReference type="Gene3D" id="3.40.50.1000">
    <property type="entry name" value="HAD superfamily/HAD-like"/>
    <property type="match status" value="1"/>
</dbReference>
<feature type="binding site" evidence="8">
    <location>
        <begin position="54"/>
        <end position="59"/>
    </location>
    <ligand>
        <name>substrate</name>
    </ligand>
</feature>
<feature type="binding site" evidence="8">
    <location>
        <position position="86"/>
    </location>
    <ligand>
        <name>substrate</name>
    </ligand>
</feature>
<feature type="binding site" evidence="8">
    <location>
        <begin position="124"/>
        <end position="128"/>
    </location>
    <ligand>
        <name>substrate</name>
    </ligand>
</feature>
<dbReference type="InterPro" id="IPR036412">
    <property type="entry name" value="HAD-like_sf"/>
</dbReference>
<dbReference type="SFLD" id="SFLDG01129">
    <property type="entry name" value="C1.5:_HAD__Beta-PGM__Phosphata"/>
    <property type="match status" value="1"/>
</dbReference>
<feature type="binding site" evidence="9">
    <location>
        <position position="21"/>
    </location>
    <ligand>
        <name>Mg(2+)</name>
        <dbReference type="ChEBI" id="CHEBI:18420"/>
    </ligand>
</feature>
<dbReference type="AlphaFoldDB" id="A0AA96F5Y6"/>
<dbReference type="InterPro" id="IPR001764">
    <property type="entry name" value="Glyco_hydro_3_N"/>
</dbReference>
<feature type="site" description="Important for catalytic activity and assists the phosphoryl transfer reaction to Asp8 by balancing charge and orienting the reacting groups" evidence="10">
    <location>
        <position position="155"/>
    </location>
</feature>
<keyword evidence="5" id="KW-0378">Hydrolase</keyword>
<dbReference type="InterPro" id="IPR023198">
    <property type="entry name" value="PGP-like_dom2"/>
</dbReference>
<dbReference type="InterPro" id="IPR036962">
    <property type="entry name" value="Glyco_hydro_3_N_sf"/>
</dbReference>
<keyword evidence="9" id="KW-0479">Metal-binding</keyword>
<evidence type="ECO:0000256" key="4">
    <source>
        <dbReference type="ARBA" id="ARBA00012663"/>
    </source>
</evidence>
<dbReference type="PANTHER" id="PTHR30480">
    <property type="entry name" value="BETA-HEXOSAMINIDASE-RELATED"/>
    <property type="match status" value="1"/>
</dbReference>
<feature type="active site" description="Proton donor/acceptor" evidence="7">
    <location>
        <position position="21"/>
    </location>
</feature>
<evidence type="ECO:0000259" key="11">
    <source>
        <dbReference type="Pfam" id="PF00933"/>
    </source>
</evidence>
<proteinExistence type="inferred from homology"/>
<dbReference type="GO" id="GO:0000287">
    <property type="term" value="F:magnesium ion binding"/>
    <property type="evidence" value="ECO:0007669"/>
    <property type="project" value="InterPro"/>
</dbReference>
<dbReference type="RefSeq" id="WP_313496932.1">
    <property type="nucleotide sequence ID" value="NZ_CP134879.1"/>
</dbReference>
<evidence type="ECO:0000256" key="5">
    <source>
        <dbReference type="ARBA" id="ARBA00022801"/>
    </source>
</evidence>
<dbReference type="InterPro" id="IPR050226">
    <property type="entry name" value="NagZ_Beta-hexosaminidase"/>
</dbReference>
<dbReference type="InterPro" id="IPR023214">
    <property type="entry name" value="HAD_sf"/>
</dbReference>
<comment type="similarity">
    <text evidence="2">Belongs to the glycosyl hydrolase 3 family.</text>
</comment>
<evidence type="ECO:0000256" key="9">
    <source>
        <dbReference type="PIRSR" id="PIRSR610972-3"/>
    </source>
</evidence>
<dbReference type="GO" id="GO:0009254">
    <property type="term" value="P:peptidoglycan turnover"/>
    <property type="evidence" value="ECO:0007669"/>
    <property type="project" value="TreeGrafter"/>
</dbReference>
<dbReference type="NCBIfam" id="TIGR01990">
    <property type="entry name" value="bPGM"/>
    <property type="match status" value="1"/>
</dbReference>
<dbReference type="GO" id="GO:0004563">
    <property type="term" value="F:beta-N-acetylhexosaminidase activity"/>
    <property type="evidence" value="ECO:0007669"/>
    <property type="project" value="UniProtKB-EC"/>
</dbReference>
<evidence type="ECO:0000313" key="12">
    <source>
        <dbReference type="EMBL" id="WNM23768.1"/>
    </source>
</evidence>
<feature type="active site" description="Nucleophile" evidence="7">
    <location>
        <position position="19"/>
    </location>
</feature>
<feature type="binding site" evidence="8">
    <location>
        <position position="155"/>
    </location>
    <ligand>
        <name>substrate</name>
    </ligand>
</feature>
<name>A0AA96F5Y6_9MICO</name>
<dbReference type="InterPro" id="IPR006439">
    <property type="entry name" value="HAD-SF_hydro_IA"/>
</dbReference>
<dbReference type="EMBL" id="CP134879">
    <property type="protein sequence ID" value="WNM23768.1"/>
    <property type="molecule type" value="Genomic_DNA"/>
</dbReference>
<keyword evidence="13" id="KW-1185">Reference proteome</keyword>
<protein>
    <recommendedName>
        <fullName evidence="4">beta-N-acetylhexosaminidase</fullName>
        <ecNumber evidence="4">3.2.1.52</ecNumber>
    </recommendedName>
</protein>
<dbReference type="NCBIfam" id="TIGR01509">
    <property type="entry name" value="HAD-SF-IA-v3"/>
    <property type="match status" value="1"/>
</dbReference>
<evidence type="ECO:0000256" key="3">
    <source>
        <dbReference type="ARBA" id="ARBA00006171"/>
    </source>
</evidence>
<dbReference type="Pfam" id="PF00702">
    <property type="entry name" value="Hydrolase"/>
    <property type="match status" value="1"/>
</dbReference>
<dbReference type="CDD" id="cd02598">
    <property type="entry name" value="HAD_BPGM"/>
    <property type="match status" value="1"/>
</dbReference>
<dbReference type="PANTHER" id="PTHR30480:SF13">
    <property type="entry name" value="BETA-HEXOSAMINIDASE"/>
    <property type="match status" value="1"/>
</dbReference>
<evidence type="ECO:0000256" key="6">
    <source>
        <dbReference type="ARBA" id="ARBA00023295"/>
    </source>
</evidence>
<feature type="domain" description="Glycoside hydrolase family 3 N-terminal" evidence="11">
    <location>
        <begin position="271"/>
        <end position="589"/>
    </location>
</feature>
<dbReference type="NCBIfam" id="TIGR02009">
    <property type="entry name" value="PGMB-YQAB-SF"/>
    <property type="match status" value="1"/>
</dbReference>
<evidence type="ECO:0000256" key="1">
    <source>
        <dbReference type="ARBA" id="ARBA00001231"/>
    </source>
</evidence>
<dbReference type="GO" id="GO:0005975">
    <property type="term" value="P:carbohydrate metabolic process"/>
    <property type="evidence" value="ECO:0007669"/>
    <property type="project" value="InterPro"/>
</dbReference>
<dbReference type="EC" id="3.2.1.52" evidence="4"/>
<feature type="site" description="Important for catalytic activity and assists the phosphoryl transfer reaction to Asp8 by balancing charge and orienting the reacting groups" evidence="10">
    <location>
        <position position="124"/>
    </location>
</feature>
<dbReference type="InterPro" id="IPR010972">
    <property type="entry name" value="Beta-PGM"/>
</dbReference>
<dbReference type="SUPFAM" id="SSF56784">
    <property type="entry name" value="HAD-like"/>
    <property type="match status" value="1"/>
</dbReference>
<comment type="similarity">
    <text evidence="3">Belongs to the HAD-like hydrolase superfamily. CbbY/CbbZ/Gph/YieH family.</text>
</comment>
<evidence type="ECO:0000256" key="7">
    <source>
        <dbReference type="PIRSR" id="PIRSR610972-1"/>
    </source>
</evidence>
<sequence>MTGVGTSTGMRIARAAIFDLDGVLVDTAVHHFAAWRAMAQGLGFTLADEDEELLKGVGRMDALRIVLGLGGVEVSDEEALRLAAEKNAQYVKAISMLTPDDMLPGALELLRDLRSRGVPTALGSASRNAPLILDRLGIRDLLDVIIDGSVVSQAKPDPAVFRAGAEALGVAAEDCVVFEDAIAGVEAAHRAGMTAVGVGDATVLGEADVVIPGLHAAGSLADHGITFEGSPATSLKEETMSDIAPVRLGEAPFHLDADAQVWVASTRDAMTLEQKVGQLFFLMANDPAGVDADIAISQPGGFMRRGAPVEEAVSLNRHIHAASSVPPLIAGNLENGADGASFMATQVGTPLQAAATGDDSCAYRMGEVAAVEGRALGVTWDFAPIIDIQLNPRNPIVLNRAFGSDPDRVRRMGVEFVRGLQDNGVAASVKHWPGDGVDDRDQHLLTSVNSLSVDEWEATFGAAYRASIEAGALSVMAAHIALPAYSRALRPGIADEDIMPASLAPELTTELLREHLGFNGVVITDASLMGGMLMRMPRAALVPASVAAGCDMFLFTPDYATDHAHMLEGVRSGVISQERLDQAVTRVLALKAALGLHAPETPEERVPGLDGIDTDTHRAWSRAQADAGITLIKDKEAGLLPLDTVRHRRVLVYSLRGMLSFTGPAERFTAQLNERGFSATLFEDGPPGSTMFTRVGVDGGVNGAELLEGYDAVIYVADVQPRSNETVARVHWAPFTAGNLPRHLTELPTLFVSLGSPYHLQDVPFVRTYVNAYAANDETVDAVVAKLVGESEFRGVSPVDPFMGYEDARW</sequence>
<dbReference type="InterPro" id="IPR036881">
    <property type="entry name" value="Glyco_hydro_3_C_sf"/>
</dbReference>
<evidence type="ECO:0000256" key="8">
    <source>
        <dbReference type="PIRSR" id="PIRSR610972-2"/>
    </source>
</evidence>
<keyword evidence="12" id="KW-0413">Isomerase</keyword>
<dbReference type="SUPFAM" id="SSF51445">
    <property type="entry name" value="(Trans)glycosidases"/>
    <property type="match status" value="1"/>
</dbReference>
<evidence type="ECO:0000256" key="2">
    <source>
        <dbReference type="ARBA" id="ARBA00005336"/>
    </source>
</evidence>
<gene>
    <name evidence="12" type="primary">pgmB</name>
    <name evidence="12" type="ORF">RN606_10400</name>
</gene>
<organism evidence="12 13">
    <name type="scientific">Demequina capsici</name>
    <dbReference type="NCBI Taxonomy" id="3075620"/>
    <lineage>
        <taxon>Bacteria</taxon>
        <taxon>Bacillati</taxon>
        <taxon>Actinomycetota</taxon>
        <taxon>Actinomycetes</taxon>
        <taxon>Micrococcales</taxon>
        <taxon>Demequinaceae</taxon>
        <taxon>Demequina</taxon>
    </lineage>
</organism>
<dbReference type="SFLD" id="SFLDS00003">
    <property type="entry name" value="Haloacid_Dehalogenase"/>
    <property type="match status" value="1"/>
</dbReference>
<reference evidence="12 13" key="1">
    <citation type="submission" date="2023-09" db="EMBL/GenBank/DDBJ databases">
        <title>Demequina sp. a novel bacteria isolated from Capsicum annuum.</title>
        <authorList>
            <person name="Humaira Z."/>
            <person name="Lee J."/>
            <person name="Cho D."/>
        </authorList>
    </citation>
    <scope>NUCLEOTIDE SEQUENCE [LARGE SCALE GENOMIC DNA]</scope>
    <source>
        <strain evidence="12 13">OYTSA14</strain>
    </source>
</reference>
<accession>A0AA96F5Y6</accession>
<dbReference type="Pfam" id="PF00933">
    <property type="entry name" value="Glyco_hydro_3"/>
    <property type="match status" value="1"/>
</dbReference>
<evidence type="ECO:0000256" key="10">
    <source>
        <dbReference type="PIRSR" id="PIRSR610972-4"/>
    </source>
</evidence>
<dbReference type="Proteomes" id="UP001304125">
    <property type="component" value="Chromosome"/>
</dbReference>